<feature type="domain" description="HTH cro/C1-type" evidence="1">
    <location>
        <begin position="15"/>
        <end position="70"/>
    </location>
</feature>
<dbReference type="SUPFAM" id="SSF47413">
    <property type="entry name" value="lambda repressor-like DNA-binding domains"/>
    <property type="match status" value="1"/>
</dbReference>
<dbReference type="Pfam" id="PF00931">
    <property type="entry name" value="NB-ARC"/>
    <property type="match status" value="1"/>
</dbReference>
<dbReference type="PRINTS" id="PR00364">
    <property type="entry name" value="DISEASERSIST"/>
</dbReference>
<name>A0A326UQ20_THEHA</name>
<dbReference type="GO" id="GO:0043531">
    <property type="term" value="F:ADP binding"/>
    <property type="evidence" value="ECO:0007669"/>
    <property type="project" value="InterPro"/>
</dbReference>
<sequence length="507" mass="57789">MPVKRADCASPNLLLKRARLEKCWTQQDVARLLGVPQNYMVSRWENGTSSPSLKYQQKLCQLFSMNPEDLGFLPAPSASPVYDPMIPARPSHIRPLFGRDRLLATMKQLLLNEQEGNFIALYGLPGVGKTALPAELAADAEVRGHFKDGILWANSYDDVQETLQRWCKLLDLPEQMDREQMQQQLRSAVSTRRILFVFDNVWSLHEIQHYYIGGSHCAYLLTTRSPRIAAQFASTPALLLHVPELTSEESIAFLLQLAPALHRIDARPVQQLVRKAAGLPLILNMMGMFLVAQAHTYQNRRIVHAVEQLLYTDTLLQLPLFFMHFSTRSSTSPPTLKAVLDESIDHLPGPAREALASLSLFPATFSEDAALFVTAKSAQELDTLVDAGLIEVTAMGRYRMNPLLAGYARTFCSEEAIQRFCSYFLSLLRRQRELISAQDIQNSIAALEYTFSLRLKKLATRKEIVHHYLILSQRYPEQTRLFFEQTARQRHHCIMTLRRLSKWRQKV</sequence>
<evidence type="ECO:0000313" key="2">
    <source>
        <dbReference type="EMBL" id="PZW32657.1"/>
    </source>
</evidence>
<organism evidence="2 3">
    <name type="scientific">Thermosporothrix hazakensis</name>
    <dbReference type="NCBI Taxonomy" id="644383"/>
    <lineage>
        <taxon>Bacteria</taxon>
        <taxon>Bacillati</taxon>
        <taxon>Chloroflexota</taxon>
        <taxon>Ktedonobacteria</taxon>
        <taxon>Ktedonobacterales</taxon>
        <taxon>Thermosporotrichaceae</taxon>
        <taxon>Thermosporothrix</taxon>
    </lineage>
</organism>
<dbReference type="InterPro" id="IPR001387">
    <property type="entry name" value="Cro/C1-type_HTH"/>
</dbReference>
<gene>
    <name evidence="2" type="ORF">EI42_01749</name>
</gene>
<evidence type="ECO:0000259" key="1">
    <source>
        <dbReference type="PROSITE" id="PS50943"/>
    </source>
</evidence>
<dbReference type="InterPro" id="IPR002182">
    <property type="entry name" value="NB-ARC"/>
</dbReference>
<dbReference type="GO" id="GO:0003677">
    <property type="term" value="F:DNA binding"/>
    <property type="evidence" value="ECO:0007669"/>
    <property type="project" value="UniProtKB-KW"/>
</dbReference>
<dbReference type="SUPFAM" id="SSF52540">
    <property type="entry name" value="P-loop containing nucleoside triphosphate hydrolases"/>
    <property type="match status" value="1"/>
</dbReference>
<comment type="caution">
    <text evidence="2">The sequence shown here is derived from an EMBL/GenBank/DDBJ whole genome shotgun (WGS) entry which is preliminary data.</text>
</comment>
<dbReference type="PANTHER" id="PTHR47691">
    <property type="entry name" value="REGULATOR-RELATED"/>
    <property type="match status" value="1"/>
</dbReference>
<keyword evidence="3" id="KW-1185">Reference proteome</keyword>
<dbReference type="InterPro" id="IPR027417">
    <property type="entry name" value="P-loop_NTPase"/>
</dbReference>
<proteinExistence type="predicted"/>
<dbReference type="OrthoDB" id="160482at2"/>
<protein>
    <submittedName>
        <fullName evidence="2">DNA-binding XRE family transcriptional regulator</fullName>
    </submittedName>
</protein>
<dbReference type="Gene3D" id="3.40.50.300">
    <property type="entry name" value="P-loop containing nucleotide triphosphate hydrolases"/>
    <property type="match status" value="1"/>
</dbReference>
<dbReference type="EMBL" id="QKUF01000004">
    <property type="protein sequence ID" value="PZW32657.1"/>
    <property type="molecule type" value="Genomic_DNA"/>
</dbReference>
<dbReference type="PANTHER" id="PTHR47691:SF3">
    <property type="entry name" value="HTH-TYPE TRANSCRIPTIONAL REGULATOR RV0890C-RELATED"/>
    <property type="match status" value="1"/>
</dbReference>
<evidence type="ECO:0000313" key="3">
    <source>
        <dbReference type="Proteomes" id="UP000248806"/>
    </source>
</evidence>
<dbReference type="AlphaFoldDB" id="A0A326UQ20"/>
<reference evidence="2 3" key="1">
    <citation type="submission" date="2018-06" db="EMBL/GenBank/DDBJ databases">
        <title>Genomic Encyclopedia of Archaeal and Bacterial Type Strains, Phase II (KMG-II): from individual species to whole genera.</title>
        <authorList>
            <person name="Goeker M."/>
        </authorList>
    </citation>
    <scope>NUCLEOTIDE SEQUENCE [LARGE SCALE GENOMIC DNA]</scope>
    <source>
        <strain evidence="2 3">ATCC BAA-1881</strain>
    </source>
</reference>
<dbReference type="SMART" id="SM00530">
    <property type="entry name" value="HTH_XRE"/>
    <property type="match status" value="1"/>
</dbReference>
<dbReference type="Pfam" id="PF01381">
    <property type="entry name" value="HTH_3"/>
    <property type="match status" value="1"/>
</dbReference>
<keyword evidence="2" id="KW-0238">DNA-binding</keyword>
<dbReference type="RefSeq" id="WP_111320900.1">
    <property type="nucleotide sequence ID" value="NZ_BIFX01000002.1"/>
</dbReference>
<dbReference type="CDD" id="cd00093">
    <property type="entry name" value="HTH_XRE"/>
    <property type="match status" value="1"/>
</dbReference>
<accession>A0A326UQ20</accession>
<dbReference type="Gene3D" id="1.10.260.40">
    <property type="entry name" value="lambda repressor-like DNA-binding domains"/>
    <property type="match status" value="1"/>
</dbReference>
<dbReference type="InterPro" id="IPR010982">
    <property type="entry name" value="Lambda_DNA-bd_dom_sf"/>
</dbReference>
<dbReference type="Proteomes" id="UP000248806">
    <property type="component" value="Unassembled WGS sequence"/>
</dbReference>
<dbReference type="PROSITE" id="PS50943">
    <property type="entry name" value="HTH_CROC1"/>
    <property type="match status" value="1"/>
</dbReference>